<dbReference type="GO" id="GO:0004674">
    <property type="term" value="F:protein serine/threonine kinase activity"/>
    <property type="evidence" value="ECO:0007669"/>
    <property type="project" value="UniProtKB-KW"/>
</dbReference>
<evidence type="ECO:0000256" key="4">
    <source>
        <dbReference type="ARBA" id="ARBA00022741"/>
    </source>
</evidence>
<keyword evidence="5" id="KW-0418">Kinase</keyword>
<evidence type="ECO:0000256" key="7">
    <source>
        <dbReference type="ARBA" id="ARBA00047899"/>
    </source>
</evidence>
<proteinExistence type="predicted"/>
<evidence type="ECO:0000256" key="3">
    <source>
        <dbReference type="ARBA" id="ARBA00022679"/>
    </source>
</evidence>
<comment type="caution">
    <text evidence="10">The sequence shown here is derived from an EMBL/GenBank/DDBJ whole genome shotgun (WGS) entry which is preliminary data.</text>
</comment>
<feature type="region of interest" description="Disordered" evidence="9">
    <location>
        <begin position="1"/>
        <end position="33"/>
    </location>
</feature>
<gene>
    <name evidence="10" type="ORF">DVH24_015311</name>
</gene>
<evidence type="ECO:0000256" key="6">
    <source>
        <dbReference type="ARBA" id="ARBA00022840"/>
    </source>
</evidence>
<dbReference type="EMBL" id="RDQH01000330">
    <property type="protein sequence ID" value="RXI01962.1"/>
    <property type="molecule type" value="Genomic_DNA"/>
</dbReference>
<keyword evidence="11" id="KW-1185">Reference proteome</keyword>
<comment type="catalytic activity">
    <reaction evidence="7">
        <text>L-threonyl-[protein] + ATP = O-phospho-L-threonyl-[protein] + ADP + H(+)</text>
        <dbReference type="Rhea" id="RHEA:46608"/>
        <dbReference type="Rhea" id="RHEA-COMP:11060"/>
        <dbReference type="Rhea" id="RHEA-COMP:11605"/>
        <dbReference type="ChEBI" id="CHEBI:15378"/>
        <dbReference type="ChEBI" id="CHEBI:30013"/>
        <dbReference type="ChEBI" id="CHEBI:30616"/>
        <dbReference type="ChEBI" id="CHEBI:61977"/>
        <dbReference type="ChEBI" id="CHEBI:456216"/>
        <dbReference type="EC" id="2.7.11.1"/>
    </reaction>
</comment>
<evidence type="ECO:0000256" key="1">
    <source>
        <dbReference type="ARBA" id="ARBA00012513"/>
    </source>
</evidence>
<reference evidence="10 11" key="1">
    <citation type="submission" date="2018-10" db="EMBL/GenBank/DDBJ databases">
        <title>A high-quality apple genome assembly.</title>
        <authorList>
            <person name="Hu J."/>
        </authorList>
    </citation>
    <scope>NUCLEOTIDE SEQUENCE [LARGE SCALE GENOMIC DNA]</scope>
    <source>
        <strain evidence="11">cv. HFTH1</strain>
        <tissue evidence="10">Young leaf</tissue>
    </source>
</reference>
<dbReference type="AlphaFoldDB" id="A0A498K985"/>
<evidence type="ECO:0000313" key="11">
    <source>
        <dbReference type="Proteomes" id="UP000290289"/>
    </source>
</evidence>
<dbReference type="InterPro" id="IPR052239">
    <property type="entry name" value="Ser/Thr-specific_kinases"/>
</dbReference>
<protein>
    <recommendedName>
        <fullName evidence="1">non-specific serine/threonine protein kinase</fullName>
        <ecNumber evidence="1">2.7.11.1</ecNumber>
    </recommendedName>
</protein>
<dbReference type="GO" id="GO:0005737">
    <property type="term" value="C:cytoplasm"/>
    <property type="evidence" value="ECO:0007669"/>
    <property type="project" value="TreeGrafter"/>
</dbReference>
<dbReference type="EC" id="2.7.11.1" evidence="1"/>
<organism evidence="10 11">
    <name type="scientific">Malus domestica</name>
    <name type="common">Apple</name>
    <name type="synonym">Pyrus malus</name>
    <dbReference type="NCBI Taxonomy" id="3750"/>
    <lineage>
        <taxon>Eukaryota</taxon>
        <taxon>Viridiplantae</taxon>
        <taxon>Streptophyta</taxon>
        <taxon>Embryophyta</taxon>
        <taxon>Tracheophyta</taxon>
        <taxon>Spermatophyta</taxon>
        <taxon>Magnoliopsida</taxon>
        <taxon>eudicotyledons</taxon>
        <taxon>Gunneridae</taxon>
        <taxon>Pentapetalae</taxon>
        <taxon>rosids</taxon>
        <taxon>fabids</taxon>
        <taxon>Rosales</taxon>
        <taxon>Rosaceae</taxon>
        <taxon>Amygdaloideae</taxon>
        <taxon>Maleae</taxon>
        <taxon>Malus</taxon>
    </lineage>
</organism>
<evidence type="ECO:0000256" key="8">
    <source>
        <dbReference type="ARBA" id="ARBA00048679"/>
    </source>
</evidence>
<sequence length="358" mass="38992">MAASTNYLSPTSHSMTPSPPSSPTAPTSRPMTFLPTSSLAPFPSNWTFSSASPPSSIFNNDDAAQSLPKYGGGVASLLAVIFKSQTEGQRNQISQLRQSCCSRSSKIRSKPAIANLLQPIQQTTMVKTIRIGEESLRNDVHTAAGYGDLEKLQKLVNVRIALFPRSMGSATMPSSGTQKAKVGGVASGLGEMVHSGLGRMCRIWVWKFSELKWFKIVRQLGKCGFAYVFLVKEVVANSSASGGGGLAKKFKDHSDVSNYGTYAMKKVLIQNNEQLELVNEEIRVSSMFSHPNLFPLLDHAIIVVKTTQEQSRNGSLPSLPLSAICQKRKEERKARNKHAKARGHCSKLGSPFKSFISR</sequence>
<keyword evidence="6" id="KW-0067">ATP-binding</keyword>
<dbReference type="SUPFAM" id="SSF56112">
    <property type="entry name" value="Protein kinase-like (PK-like)"/>
    <property type="match status" value="1"/>
</dbReference>
<evidence type="ECO:0000256" key="5">
    <source>
        <dbReference type="ARBA" id="ARBA00022777"/>
    </source>
</evidence>
<keyword evidence="3" id="KW-0808">Transferase</keyword>
<evidence type="ECO:0000256" key="9">
    <source>
        <dbReference type="SAM" id="MobiDB-lite"/>
    </source>
</evidence>
<dbReference type="Gene3D" id="3.30.200.20">
    <property type="entry name" value="Phosphorylase Kinase, domain 1"/>
    <property type="match status" value="1"/>
</dbReference>
<evidence type="ECO:0000256" key="2">
    <source>
        <dbReference type="ARBA" id="ARBA00022527"/>
    </source>
</evidence>
<dbReference type="GO" id="GO:0005524">
    <property type="term" value="F:ATP binding"/>
    <property type="evidence" value="ECO:0007669"/>
    <property type="project" value="UniProtKB-KW"/>
</dbReference>
<dbReference type="PANTHER" id="PTHR45998:SF2">
    <property type="entry name" value="SERINE_THREONINE-PROTEIN KINASE 16"/>
    <property type="match status" value="1"/>
</dbReference>
<dbReference type="PANTHER" id="PTHR45998">
    <property type="entry name" value="SERINE/THREONINE-PROTEIN KINASE 16"/>
    <property type="match status" value="1"/>
</dbReference>
<accession>A0A498K985</accession>
<evidence type="ECO:0000313" key="10">
    <source>
        <dbReference type="EMBL" id="RXI01962.1"/>
    </source>
</evidence>
<keyword evidence="2" id="KW-0723">Serine/threonine-protein kinase</keyword>
<name>A0A498K985_MALDO</name>
<comment type="catalytic activity">
    <reaction evidence="8">
        <text>L-seryl-[protein] + ATP = O-phospho-L-seryl-[protein] + ADP + H(+)</text>
        <dbReference type="Rhea" id="RHEA:17989"/>
        <dbReference type="Rhea" id="RHEA-COMP:9863"/>
        <dbReference type="Rhea" id="RHEA-COMP:11604"/>
        <dbReference type="ChEBI" id="CHEBI:15378"/>
        <dbReference type="ChEBI" id="CHEBI:29999"/>
        <dbReference type="ChEBI" id="CHEBI:30616"/>
        <dbReference type="ChEBI" id="CHEBI:83421"/>
        <dbReference type="ChEBI" id="CHEBI:456216"/>
        <dbReference type="EC" id="2.7.11.1"/>
    </reaction>
</comment>
<dbReference type="InterPro" id="IPR011009">
    <property type="entry name" value="Kinase-like_dom_sf"/>
</dbReference>
<keyword evidence="4" id="KW-0547">Nucleotide-binding</keyword>
<dbReference type="Proteomes" id="UP000290289">
    <property type="component" value="Chromosome 4"/>
</dbReference>